<accession>A0AAD8UYU3</accession>
<proteinExistence type="predicted"/>
<dbReference type="GeneID" id="85444672"/>
<dbReference type="AlphaFoldDB" id="A0AAD8UYU3"/>
<comment type="caution">
    <text evidence="1">The sequence shown here is derived from an EMBL/GenBank/DDBJ whole genome shotgun (WGS) entry which is preliminary data.</text>
</comment>
<evidence type="ECO:0000313" key="1">
    <source>
        <dbReference type="EMBL" id="KAK1566390.1"/>
    </source>
</evidence>
<dbReference type="Proteomes" id="UP001230504">
    <property type="component" value="Unassembled WGS sequence"/>
</dbReference>
<keyword evidence="2" id="KW-1185">Reference proteome</keyword>
<sequence>MADGRSRSIRSTGTFLPSGDIFSFEDAGRLRKKWLLLLGWLDVVGEHDDDNGSHVLEGLAEGAGPFALDVMWTVLLGHVVGPADGPSLEDDGTRQLVRDSDHRLAFGGTEGGLASAEVMAGRIKALADDGTEGVVRLVVDGLQPVVEGVRDEHVGLAD</sequence>
<protein>
    <submittedName>
        <fullName evidence="1">Uncharacterized protein</fullName>
    </submittedName>
</protein>
<gene>
    <name evidence="1" type="ORF">LY79DRAFT_584812</name>
</gene>
<dbReference type="RefSeq" id="XP_060407560.1">
    <property type="nucleotide sequence ID" value="XM_060560432.1"/>
</dbReference>
<evidence type="ECO:0000313" key="2">
    <source>
        <dbReference type="Proteomes" id="UP001230504"/>
    </source>
</evidence>
<reference evidence="1" key="1">
    <citation type="submission" date="2021-06" db="EMBL/GenBank/DDBJ databases">
        <title>Comparative genomics, transcriptomics and evolutionary studies reveal genomic signatures of adaptation to plant cell wall in hemibiotrophic fungi.</title>
        <authorList>
            <consortium name="DOE Joint Genome Institute"/>
            <person name="Baroncelli R."/>
            <person name="Diaz J.F."/>
            <person name="Benocci T."/>
            <person name="Peng M."/>
            <person name="Battaglia E."/>
            <person name="Haridas S."/>
            <person name="Andreopoulos W."/>
            <person name="Labutti K."/>
            <person name="Pangilinan J."/>
            <person name="Floch G.L."/>
            <person name="Makela M.R."/>
            <person name="Henrissat B."/>
            <person name="Grigoriev I.V."/>
            <person name="Crouch J.A."/>
            <person name="De Vries R.P."/>
            <person name="Sukno S.A."/>
            <person name="Thon M.R."/>
        </authorList>
    </citation>
    <scope>NUCLEOTIDE SEQUENCE</scope>
    <source>
        <strain evidence="1">CBS 125086</strain>
    </source>
</reference>
<dbReference type="EMBL" id="JAHLJV010000142">
    <property type="protein sequence ID" value="KAK1566390.1"/>
    <property type="molecule type" value="Genomic_DNA"/>
</dbReference>
<organism evidence="1 2">
    <name type="scientific">Colletotrichum navitas</name>
    <dbReference type="NCBI Taxonomy" id="681940"/>
    <lineage>
        <taxon>Eukaryota</taxon>
        <taxon>Fungi</taxon>
        <taxon>Dikarya</taxon>
        <taxon>Ascomycota</taxon>
        <taxon>Pezizomycotina</taxon>
        <taxon>Sordariomycetes</taxon>
        <taxon>Hypocreomycetidae</taxon>
        <taxon>Glomerellales</taxon>
        <taxon>Glomerellaceae</taxon>
        <taxon>Colletotrichum</taxon>
        <taxon>Colletotrichum graminicola species complex</taxon>
    </lineage>
</organism>
<name>A0AAD8UYU3_9PEZI</name>